<accession>A0A8S2V4J4</accession>
<protein>
    <submittedName>
        <fullName evidence="3">Uncharacterized protein</fullName>
    </submittedName>
</protein>
<dbReference type="Proteomes" id="UP000682733">
    <property type="component" value="Unassembled WGS sequence"/>
</dbReference>
<dbReference type="AlphaFoldDB" id="A0A8S2V4J4"/>
<feature type="compositionally biased region" description="Basic and acidic residues" evidence="1">
    <location>
        <begin position="111"/>
        <end position="126"/>
    </location>
</feature>
<dbReference type="Proteomes" id="UP000677228">
    <property type="component" value="Unassembled WGS sequence"/>
</dbReference>
<evidence type="ECO:0000313" key="3">
    <source>
        <dbReference type="EMBL" id="CAF4379781.1"/>
    </source>
</evidence>
<dbReference type="EMBL" id="CAJNOK010045778">
    <property type="protein sequence ID" value="CAF1580494.1"/>
    <property type="molecule type" value="Genomic_DNA"/>
</dbReference>
<name>A0A8S2V4J4_9BILA</name>
<feature type="compositionally biased region" description="Low complexity" evidence="1">
    <location>
        <begin position="89"/>
        <end position="101"/>
    </location>
</feature>
<feature type="compositionally biased region" description="Polar residues" evidence="1">
    <location>
        <begin position="8"/>
        <end position="25"/>
    </location>
</feature>
<dbReference type="EMBL" id="CAJOBA010068870">
    <property type="protein sequence ID" value="CAF4379781.1"/>
    <property type="molecule type" value="Genomic_DNA"/>
</dbReference>
<sequence length="126" mass="13993">MYPLSIAKSDSSTQIKALPSNTSAKISGKDLDHLSEPKLRRKISMSSRKRRVRSASYRKLSSFDSAREGVKSKSKFEPKFVKSRKQKASPSSSPSSDNSFSVDDTGSLDKSAAKRERERSKKEGAY</sequence>
<proteinExistence type="predicted"/>
<reference evidence="3" key="1">
    <citation type="submission" date="2021-02" db="EMBL/GenBank/DDBJ databases">
        <authorList>
            <person name="Nowell W R."/>
        </authorList>
    </citation>
    <scope>NUCLEOTIDE SEQUENCE</scope>
</reference>
<evidence type="ECO:0000313" key="4">
    <source>
        <dbReference type="Proteomes" id="UP000682733"/>
    </source>
</evidence>
<feature type="compositionally biased region" description="Basic and acidic residues" evidence="1">
    <location>
        <begin position="65"/>
        <end position="80"/>
    </location>
</feature>
<gene>
    <name evidence="2" type="ORF">OVA965_LOCUS40937</name>
    <name evidence="3" type="ORF">TMI583_LOCUS42480</name>
</gene>
<feature type="compositionally biased region" description="Basic and acidic residues" evidence="1">
    <location>
        <begin position="27"/>
        <end position="38"/>
    </location>
</feature>
<evidence type="ECO:0000256" key="1">
    <source>
        <dbReference type="SAM" id="MobiDB-lite"/>
    </source>
</evidence>
<comment type="caution">
    <text evidence="3">The sequence shown here is derived from an EMBL/GenBank/DDBJ whole genome shotgun (WGS) entry which is preliminary data.</text>
</comment>
<feature type="region of interest" description="Disordered" evidence="1">
    <location>
        <begin position="1"/>
        <end position="126"/>
    </location>
</feature>
<organism evidence="3 4">
    <name type="scientific">Didymodactylos carnosus</name>
    <dbReference type="NCBI Taxonomy" id="1234261"/>
    <lineage>
        <taxon>Eukaryota</taxon>
        <taxon>Metazoa</taxon>
        <taxon>Spiralia</taxon>
        <taxon>Gnathifera</taxon>
        <taxon>Rotifera</taxon>
        <taxon>Eurotatoria</taxon>
        <taxon>Bdelloidea</taxon>
        <taxon>Philodinida</taxon>
        <taxon>Philodinidae</taxon>
        <taxon>Didymodactylos</taxon>
    </lineage>
</organism>
<evidence type="ECO:0000313" key="2">
    <source>
        <dbReference type="EMBL" id="CAF1580494.1"/>
    </source>
</evidence>
<feature type="compositionally biased region" description="Basic residues" evidence="1">
    <location>
        <begin position="39"/>
        <end position="53"/>
    </location>
</feature>